<feature type="disulfide bond" evidence="3">
    <location>
        <begin position="107"/>
        <end position="117"/>
    </location>
</feature>
<dbReference type="OrthoDB" id="536948at2759"/>
<feature type="signal peptide" evidence="5">
    <location>
        <begin position="1"/>
        <end position="33"/>
    </location>
</feature>
<proteinExistence type="predicted"/>
<dbReference type="Pfam" id="PF00530">
    <property type="entry name" value="SRCR"/>
    <property type="match status" value="1"/>
</dbReference>
<dbReference type="PANTHER" id="PTHR48071:SF18">
    <property type="entry name" value="DELETED IN MALIGNANT BRAIN TUMORS 1 PROTEIN-RELATED"/>
    <property type="match status" value="1"/>
</dbReference>
<keyword evidence="2" id="KW-0325">Glycoprotein</keyword>
<feature type="compositionally biased region" description="Basic and acidic residues" evidence="4">
    <location>
        <begin position="272"/>
        <end position="282"/>
    </location>
</feature>
<protein>
    <recommendedName>
        <fullName evidence="6">SRCR domain-containing protein</fullName>
    </recommendedName>
</protein>
<dbReference type="GO" id="GO:0016020">
    <property type="term" value="C:membrane"/>
    <property type="evidence" value="ECO:0007669"/>
    <property type="project" value="InterPro"/>
</dbReference>
<evidence type="ECO:0000256" key="2">
    <source>
        <dbReference type="ARBA" id="ARBA00023180"/>
    </source>
</evidence>
<dbReference type="SUPFAM" id="SSF56487">
    <property type="entry name" value="SRCR-like"/>
    <property type="match status" value="1"/>
</dbReference>
<feature type="region of interest" description="Disordered" evidence="4">
    <location>
        <begin position="190"/>
        <end position="213"/>
    </location>
</feature>
<evidence type="ECO:0000256" key="5">
    <source>
        <dbReference type="SAM" id="SignalP"/>
    </source>
</evidence>
<dbReference type="InterPro" id="IPR036772">
    <property type="entry name" value="SRCR-like_dom_sf"/>
</dbReference>
<feature type="region of interest" description="Disordered" evidence="4">
    <location>
        <begin position="234"/>
        <end position="282"/>
    </location>
</feature>
<dbReference type="STRING" id="400682.A0A1X7T991"/>
<evidence type="ECO:0000256" key="1">
    <source>
        <dbReference type="ARBA" id="ARBA00023157"/>
    </source>
</evidence>
<dbReference type="AlphaFoldDB" id="A0A1X7T991"/>
<comment type="caution">
    <text evidence="3">Lacks conserved residue(s) required for the propagation of feature annotation.</text>
</comment>
<dbReference type="Gene3D" id="3.10.250.10">
    <property type="entry name" value="SRCR-like domain"/>
    <property type="match status" value="1"/>
</dbReference>
<dbReference type="FunFam" id="3.10.250.10:FF:000011">
    <property type="entry name" value="Scavenger receptor class A member 5"/>
    <property type="match status" value="1"/>
</dbReference>
<accession>A0A1X7T991</accession>
<feature type="chain" id="PRO_5010856843" description="SRCR domain-containing protein" evidence="5">
    <location>
        <begin position="34"/>
        <end position="282"/>
    </location>
</feature>
<organism evidence="7">
    <name type="scientific">Amphimedon queenslandica</name>
    <name type="common">Sponge</name>
    <dbReference type="NCBI Taxonomy" id="400682"/>
    <lineage>
        <taxon>Eukaryota</taxon>
        <taxon>Metazoa</taxon>
        <taxon>Porifera</taxon>
        <taxon>Demospongiae</taxon>
        <taxon>Heteroscleromorpha</taxon>
        <taxon>Haplosclerida</taxon>
        <taxon>Niphatidae</taxon>
        <taxon>Amphimedon</taxon>
    </lineage>
</organism>
<dbReference type="PROSITE" id="PS50287">
    <property type="entry name" value="SRCR_2"/>
    <property type="match status" value="1"/>
</dbReference>
<dbReference type="EnsemblMetazoa" id="Aqu2.1.11114_001">
    <property type="protein sequence ID" value="Aqu2.1.11114_001"/>
    <property type="gene ID" value="Aqu2.1.11114"/>
</dbReference>
<dbReference type="PANTHER" id="PTHR48071">
    <property type="entry name" value="SRCR DOMAIN-CONTAINING PROTEIN"/>
    <property type="match status" value="1"/>
</dbReference>
<dbReference type="PRINTS" id="PR00258">
    <property type="entry name" value="SPERACTRCPTR"/>
</dbReference>
<sequence length="282" mass="29793">MLLHSHGSTVGSAQRHFFLTLLLICLNFSSIKACTSGSIRLVGGADDLEGTVEVCRNGAYGTVCDDSWDTRDAMVVCRQLGYTSGTAYTNAHFGPGTGRIVMTYVYCTGSESTLTSCPHTINRYCSHSEDAGVSCEGGSGSGELVGAIVGGVIGGIAFLIYSSRARQAAPVVQMTSIPAQTINTIIGAYTQSEPKAENRPPPPSYSDYMEQQTQPAAPMAYPGYAAPAVGFTVQGYPQQDYPSKQQQEAPVGYPQQEPQGYGGTNPGTDESTGIRDESPPPY</sequence>
<feature type="compositionally biased region" description="Polar residues" evidence="4">
    <location>
        <begin position="235"/>
        <end position="248"/>
    </location>
</feature>
<reference evidence="7" key="1">
    <citation type="submission" date="2017-05" db="UniProtKB">
        <authorList>
            <consortium name="EnsemblMetazoa"/>
        </authorList>
    </citation>
    <scope>IDENTIFICATION</scope>
</reference>
<evidence type="ECO:0000259" key="6">
    <source>
        <dbReference type="PROSITE" id="PS50287"/>
    </source>
</evidence>
<keyword evidence="1 3" id="KW-1015">Disulfide bond</keyword>
<evidence type="ECO:0000313" key="7">
    <source>
        <dbReference type="EnsemblMetazoa" id="Aqu2.1.11114_001"/>
    </source>
</evidence>
<evidence type="ECO:0000256" key="3">
    <source>
        <dbReference type="PROSITE-ProRule" id="PRU00196"/>
    </source>
</evidence>
<keyword evidence="5" id="KW-0732">Signal</keyword>
<dbReference type="InParanoid" id="A0A1X7T991"/>
<dbReference type="SMART" id="SM00202">
    <property type="entry name" value="SR"/>
    <property type="match status" value="1"/>
</dbReference>
<name>A0A1X7T991_AMPQE</name>
<evidence type="ECO:0000256" key="4">
    <source>
        <dbReference type="SAM" id="MobiDB-lite"/>
    </source>
</evidence>
<feature type="domain" description="SRCR" evidence="6">
    <location>
        <begin position="39"/>
        <end position="136"/>
    </location>
</feature>
<dbReference type="InterPro" id="IPR001190">
    <property type="entry name" value="SRCR"/>
</dbReference>